<protein>
    <recommendedName>
        <fullName evidence="4">Short-chain dehydrogenase/reductase SDR</fullName>
    </recommendedName>
</protein>
<accession>X1BZM0</accession>
<dbReference type="GO" id="GO:0016491">
    <property type="term" value="F:oxidoreductase activity"/>
    <property type="evidence" value="ECO:0007669"/>
    <property type="project" value="UniProtKB-KW"/>
</dbReference>
<dbReference type="PRINTS" id="PR00081">
    <property type="entry name" value="GDHRDH"/>
</dbReference>
<dbReference type="EMBL" id="BART01010842">
    <property type="protein sequence ID" value="GAG77581.1"/>
    <property type="molecule type" value="Genomic_DNA"/>
</dbReference>
<dbReference type="AlphaFoldDB" id="X1BZM0"/>
<evidence type="ECO:0008006" key="4">
    <source>
        <dbReference type="Google" id="ProtNLM"/>
    </source>
</evidence>
<organism evidence="3">
    <name type="scientific">marine sediment metagenome</name>
    <dbReference type="NCBI Taxonomy" id="412755"/>
    <lineage>
        <taxon>unclassified sequences</taxon>
        <taxon>metagenomes</taxon>
        <taxon>ecological metagenomes</taxon>
    </lineage>
</organism>
<dbReference type="Gene3D" id="3.40.50.720">
    <property type="entry name" value="NAD(P)-binding Rossmann-like Domain"/>
    <property type="match status" value="1"/>
</dbReference>
<dbReference type="PRINTS" id="PR00080">
    <property type="entry name" value="SDRFAMILY"/>
</dbReference>
<evidence type="ECO:0000313" key="3">
    <source>
        <dbReference type="EMBL" id="GAG77581.1"/>
    </source>
</evidence>
<keyword evidence="2" id="KW-0560">Oxidoreductase</keyword>
<evidence type="ECO:0000256" key="1">
    <source>
        <dbReference type="ARBA" id="ARBA00006484"/>
    </source>
</evidence>
<dbReference type="PANTHER" id="PTHR43976">
    <property type="entry name" value="SHORT CHAIN DEHYDROGENASE"/>
    <property type="match status" value="1"/>
</dbReference>
<evidence type="ECO:0000256" key="2">
    <source>
        <dbReference type="ARBA" id="ARBA00023002"/>
    </source>
</evidence>
<comment type="caution">
    <text evidence="3">The sequence shown here is derived from an EMBL/GenBank/DDBJ whole genome shotgun (WGS) entry which is preliminary data.</text>
</comment>
<sequence>MSKTVLITGASTGIGRETAKYFQEKGWNVAATMRSPEKEEELTKLHNVICPKLDVTDEKSIVLAFEKTFKEFGNIDVIVNNAGYSLTGVFEAATTAQLQHQYDVNVFGVMNVVRAILPYFRERKSGSIVNVSSVGGKMTLPLYSMYQSTKWTVSGFSEALHIHCSQLILPFWYVSLTDRRN</sequence>
<gene>
    <name evidence="3" type="ORF">S01H4_23389</name>
</gene>
<dbReference type="Pfam" id="PF00106">
    <property type="entry name" value="adh_short"/>
    <property type="match status" value="1"/>
</dbReference>
<comment type="similarity">
    <text evidence="1">Belongs to the short-chain dehydrogenases/reductases (SDR) family.</text>
</comment>
<dbReference type="PANTHER" id="PTHR43976:SF16">
    <property type="entry name" value="SHORT-CHAIN DEHYDROGENASE_REDUCTASE FAMILY PROTEIN"/>
    <property type="match status" value="1"/>
</dbReference>
<feature type="non-terminal residue" evidence="3">
    <location>
        <position position="181"/>
    </location>
</feature>
<dbReference type="InterPro" id="IPR036291">
    <property type="entry name" value="NAD(P)-bd_dom_sf"/>
</dbReference>
<dbReference type="InterPro" id="IPR051911">
    <property type="entry name" value="SDR_oxidoreductase"/>
</dbReference>
<dbReference type="InterPro" id="IPR002347">
    <property type="entry name" value="SDR_fam"/>
</dbReference>
<name>X1BZM0_9ZZZZ</name>
<dbReference type="SUPFAM" id="SSF51735">
    <property type="entry name" value="NAD(P)-binding Rossmann-fold domains"/>
    <property type="match status" value="1"/>
</dbReference>
<reference evidence="3" key="1">
    <citation type="journal article" date="2014" name="Front. Microbiol.">
        <title>High frequency of phylogenetically diverse reductive dehalogenase-homologous genes in deep subseafloor sedimentary metagenomes.</title>
        <authorList>
            <person name="Kawai M."/>
            <person name="Futagami T."/>
            <person name="Toyoda A."/>
            <person name="Takaki Y."/>
            <person name="Nishi S."/>
            <person name="Hori S."/>
            <person name="Arai W."/>
            <person name="Tsubouchi T."/>
            <person name="Morono Y."/>
            <person name="Uchiyama I."/>
            <person name="Ito T."/>
            <person name="Fujiyama A."/>
            <person name="Inagaki F."/>
            <person name="Takami H."/>
        </authorList>
    </citation>
    <scope>NUCLEOTIDE SEQUENCE</scope>
    <source>
        <strain evidence="3">Expedition CK06-06</strain>
    </source>
</reference>
<proteinExistence type="inferred from homology"/>